<evidence type="ECO:0000256" key="5">
    <source>
        <dbReference type="HAMAP-Rule" id="MF_00767"/>
    </source>
</evidence>
<keyword evidence="1 5" id="KW-0056">Arginine metabolism</keyword>
<feature type="domain" description="Succinylglutamate desuccinylase/Aspartoacylase catalytic" evidence="8">
    <location>
        <begin position="49"/>
        <end position="243"/>
    </location>
</feature>
<gene>
    <name evidence="5 9" type="primary">astE</name>
    <name evidence="9" type="ORF">F3J40_19705</name>
</gene>
<protein>
    <recommendedName>
        <fullName evidence="5 6">Succinylglutamate desuccinylase</fullName>
        <ecNumber evidence="5 6">3.5.1.96</ecNumber>
    </recommendedName>
</protein>
<evidence type="ECO:0000256" key="1">
    <source>
        <dbReference type="ARBA" id="ARBA00022503"/>
    </source>
</evidence>
<dbReference type="Proteomes" id="UP001515683">
    <property type="component" value="Unassembled WGS sequence"/>
</dbReference>
<evidence type="ECO:0000259" key="8">
    <source>
        <dbReference type="Pfam" id="PF24827"/>
    </source>
</evidence>
<dbReference type="RefSeq" id="WP_167017363.1">
    <property type="nucleotide sequence ID" value="NZ_VWXF01000010.1"/>
</dbReference>
<dbReference type="SUPFAM" id="SSF53187">
    <property type="entry name" value="Zn-dependent exopeptidases"/>
    <property type="match status" value="1"/>
</dbReference>
<feature type="binding site" evidence="5">
    <location>
        <position position="154"/>
    </location>
    <ligand>
        <name>Zn(2+)</name>
        <dbReference type="ChEBI" id="CHEBI:29105"/>
    </ligand>
</feature>
<name>A0ABX0REM1_9GAMM</name>
<evidence type="ECO:0000256" key="6">
    <source>
        <dbReference type="NCBIfam" id="TIGR03242"/>
    </source>
</evidence>
<comment type="similarity">
    <text evidence="5">Belongs to the AspA/AstE family. Succinylglutamate desuccinylase subfamily.</text>
</comment>
<dbReference type="InterPro" id="IPR007036">
    <property type="entry name" value="Aste_AspA_hybrid_dom"/>
</dbReference>
<comment type="pathway">
    <text evidence="5">Amino-acid degradation; L-arginine degradation via AST pathway; L-glutamate and succinate from L-arginine: step 5/5.</text>
</comment>
<proteinExistence type="inferred from homology"/>
<dbReference type="PANTHER" id="PTHR15162:SF7">
    <property type="entry name" value="SUCCINYLGLUTAMATE DESUCCINYLASE"/>
    <property type="match status" value="1"/>
</dbReference>
<accession>A0ABX0REM1</accession>
<dbReference type="EMBL" id="VWXF01000010">
    <property type="protein sequence ID" value="NIF23810.1"/>
    <property type="molecule type" value="Genomic_DNA"/>
</dbReference>
<sequence length="337" mass="36360">MTSSAKENALVEALLACKLASLPLPADVKGTWLAEGVLQLIPAEPWQQATVISAGIHGNETAPIEMLLRILADISSGKQPLHQAILVVFGNLPSMRANKRYLHNDMNRLFGGRHAQAKPGNESRRAAQLEQVVADFFASTAPQSQSNRLHLDLHTAIRGSRFAQFSLIPFHRHAYHPSFFALQEACGLDAVVQHTAPGGTFSNFTSDAFGAQSCTLELGKALPFGQNDLTQFATTEAALRALIAGETLPTRDKAPVRYFSVAESIIKSDARFTLNLDPQAENFTELDVGYEIASQPGKHWTVSAKAPYILFPNAGVALGLRAGMLLQPASPCLSLPD</sequence>
<dbReference type="HAMAP" id="MF_00767">
    <property type="entry name" value="Arg_catab_AstE"/>
    <property type="match status" value="1"/>
</dbReference>
<keyword evidence="3 5" id="KW-0378">Hydrolase</keyword>
<comment type="cofactor">
    <cofactor evidence="5">
        <name>Zn(2+)</name>
        <dbReference type="ChEBI" id="CHEBI:29105"/>
    </cofactor>
    <text evidence="5">Binds 1 zinc ion per subunit.</text>
</comment>
<dbReference type="InterPro" id="IPR055438">
    <property type="entry name" value="AstE_AspA_cat"/>
</dbReference>
<dbReference type="NCBIfam" id="TIGR03242">
    <property type="entry name" value="arg_catab_astE"/>
    <property type="match status" value="1"/>
</dbReference>
<keyword evidence="2 5" id="KW-0479">Metal-binding</keyword>
<dbReference type="NCBIfam" id="NF003706">
    <property type="entry name" value="PRK05324.1"/>
    <property type="match status" value="1"/>
</dbReference>
<dbReference type="Pfam" id="PF24827">
    <property type="entry name" value="AstE_AspA_cat"/>
    <property type="match status" value="1"/>
</dbReference>
<feature type="binding site" evidence="5">
    <location>
        <position position="57"/>
    </location>
    <ligand>
        <name>Zn(2+)</name>
        <dbReference type="ChEBI" id="CHEBI:29105"/>
    </ligand>
</feature>
<dbReference type="CDD" id="cd03855">
    <property type="entry name" value="M14_ASTE"/>
    <property type="match status" value="1"/>
</dbReference>
<comment type="function">
    <text evidence="5">Transforms N(2)-succinylglutamate into succinate and glutamate.</text>
</comment>
<organism evidence="9 10">
    <name type="scientific">Candidatus Pantoea multigeneris</name>
    <dbReference type="NCBI Taxonomy" id="2608357"/>
    <lineage>
        <taxon>Bacteria</taxon>
        <taxon>Pseudomonadati</taxon>
        <taxon>Pseudomonadota</taxon>
        <taxon>Gammaproteobacteria</taxon>
        <taxon>Enterobacterales</taxon>
        <taxon>Erwiniaceae</taxon>
        <taxon>Pantoea</taxon>
    </lineage>
</organism>
<comment type="catalytic activity">
    <reaction evidence="5">
        <text>N-succinyl-L-glutamate + H2O = L-glutamate + succinate</text>
        <dbReference type="Rhea" id="RHEA:15169"/>
        <dbReference type="ChEBI" id="CHEBI:15377"/>
        <dbReference type="ChEBI" id="CHEBI:29985"/>
        <dbReference type="ChEBI" id="CHEBI:30031"/>
        <dbReference type="ChEBI" id="CHEBI:58763"/>
        <dbReference type="EC" id="3.5.1.96"/>
    </reaction>
</comment>
<keyword evidence="4 5" id="KW-0862">Zinc</keyword>
<dbReference type="InterPro" id="IPR050178">
    <property type="entry name" value="AspA/AstE_fam"/>
</dbReference>
<evidence type="ECO:0000256" key="3">
    <source>
        <dbReference type="ARBA" id="ARBA00022801"/>
    </source>
</evidence>
<feature type="active site" evidence="5">
    <location>
        <position position="217"/>
    </location>
</feature>
<dbReference type="PANTHER" id="PTHR15162">
    <property type="entry name" value="ASPARTOACYLASE"/>
    <property type="match status" value="1"/>
</dbReference>
<comment type="caution">
    <text evidence="9">The sequence shown here is derived from an EMBL/GenBank/DDBJ whole genome shotgun (WGS) entry which is preliminary data.</text>
</comment>
<keyword evidence="10" id="KW-1185">Reference proteome</keyword>
<evidence type="ECO:0000259" key="7">
    <source>
        <dbReference type="Pfam" id="PF04952"/>
    </source>
</evidence>
<dbReference type="GO" id="GO:0009017">
    <property type="term" value="F:succinylglutamate desuccinylase activity"/>
    <property type="evidence" value="ECO:0007669"/>
    <property type="project" value="UniProtKB-EC"/>
</dbReference>
<dbReference type="InterPro" id="IPR016681">
    <property type="entry name" value="SuccinylGlu_desuccinylase"/>
</dbReference>
<reference evidence="9 10" key="1">
    <citation type="journal article" date="2019" name="bioRxiv">
        <title>Bacteria contribute to plant secondary compound degradation in a generalist herbivore system.</title>
        <authorList>
            <person name="Francoeur C.B."/>
            <person name="Khadempour L."/>
            <person name="Moreira-Soto R.D."/>
            <person name="Gotting K."/>
            <person name="Book A.J."/>
            <person name="Pinto-Tomas A.A."/>
            <person name="Keefover-Ring K."/>
            <person name="Currie C.R."/>
        </authorList>
    </citation>
    <scope>NUCLEOTIDE SEQUENCE [LARGE SCALE GENOMIC DNA]</scope>
    <source>
        <strain evidence="9">Acro-835</strain>
    </source>
</reference>
<evidence type="ECO:0000313" key="9">
    <source>
        <dbReference type="EMBL" id="NIF23810.1"/>
    </source>
</evidence>
<evidence type="ECO:0000313" key="10">
    <source>
        <dbReference type="Proteomes" id="UP001515683"/>
    </source>
</evidence>
<evidence type="ECO:0000256" key="4">
    <source>
        <dbReference type="ARBA" id="ARBA00022833"/>
    </source>
</evidence>
<dbReference type="Gene3D" id="3.40.630.10">
    <property type="entry name" value="Zn peptidases"/>
    <property type="match status" value="1"/>
</dbReference>
<dbReference type="EC" id="3.5.1.96" evidence="5 6"/>
<feature type="binding site" evidence="5">
    <location>
        <position position="60"/>
    </location>
    <ligand>
        <name>Zn(2+)</name>
        <dbReference type="ChEBI" id="CHEBI:29105"/>
    </ligand>
</feature>
<evidence type="ECO:0000256" key="2">
    <source>
        <dbReference type="ARBA" id="ARBA00022723"/>
    </source>
</evidence>
<dbReference type="Pfam" id="PF04952">
    <property type="entry name" value="AstE_AspA_hybrid"/>
    <property type="match status" value="1"/>
</dbReference>
<feature type="domain" description="AstE/AspA barrel-sandwich hybrid" evidence="7">
    <location>
        <begin position="255"/>
        <end position="328"/>
    </location>
</feature>